<evidence type="ECO:0000256" key="2">
    <source>
        <dbReference type="SAM" id="SignalP"/>
    </source>
</evidence>
<keyword evidence="2" id="KW-0732">Signal</keyword>
<accession>A0A5C8ZZS6</accession>
<dbReference type="SUPFAM" id="SSF50952">
    <property type="entry name" value="Soluble quinoprotein glucose dehydrogenase"/>
    <property type="match status" value="1"/>
</dbReference>
<dbReference type="InterPro" id="IPR012938">
    <property type="entry name" value="Glc/Sorbosone_DH"/>
</dbReference>
<feature type="region of interest" description="Disordered" evidence="1">
    <location>
        <begin position="186"/>
        <end position="205"/>
    </location>
</feature>
<dbReference type="RefSeq" id="WP_148068348.1">
    <property type="nucleotide sequence ID" value="NZ_VRZA01000003.1"/>
</dbReference>
<evidence type="ECO:0000259" key="3">
    <source>
        <dbReference type="Pfam" id="PF07995"/>
    </source>
</evidence>
<gene>
    <name evidence="4" type="ORF">FV139_10320</name>
</gene>
<dbReference type="Proteomes" id="UP000321039">
    <property type="component" value="Unassembled WGS sequence"/>
</dbReference>
<keyword evidence="5" id="KW-1185">Reference proteome</keyword>
<comment type="caution">
    <text evidence="4">The sequence shown here is derived from an EMBL/GenBank/DDBJ whole genome shotgun (WGS) entry which is preliminary data.</text>
</comment>
<feature type="domain" description="Glucose/Sorbosone dehydrogenase" evidence="3">
    <location>
        <begin position="37"/>
        <end position="361"/>
    </location>
</feature>
<organism evidence="4 5">
    <name type="scientific">Parahaliea maris</name>
    <dbReference type="NCBI Taxonomy" id="2716870"/>
    <lineage>
        <taxon>Bacteria</taxon>
        <taxon>Pseudomonadati</taxon>
        <taxon>Pseudomonadota</taxon>
        <taxon>Gammaproteobacteria</taxon>
        <taxon>Cellvibrionales</taxon>
        <taxon>Halieaceae</taxon>
        <taxon>Parahaliea</taxon>
    </lineage>
</organism>
<dbReference type="EMBL" id="VRZA01000003">
    <property type="protein sequence ID" value="TXS94006.1"/>
    <property type="molecule type" value="Genomic_DNA"/>
</dbReference>
<feature type="signal peptide" evidence="2">
    <location>
        <begin position="1"/>
        <end position="24"/>
    </location>
</feature>
<dbReference type="AlphaFoldDB" id="A0A5C8ZZS6"/>
<feature type="chain" id="PRO_5022858804" evidence="2">
    <location>
        <begin position="25"/>
        <end position="369"/>
    </location>
</feature>
<reference evidence="4 5" key="1">
    <citation type="submission" date="2019-08" db="EMBL/GenBank/DDBJ databases">
        <title>Parahaliea maris sp. nov., isolated from the surface seawater.</title>
        <authorList>
            <person name="Liu Y."/>
        </authorList>
    </citation>
    <scope>NUCLEOTIDE SEQUENCE [LARGE SCALE GENOMIC DNA]</scope>
    <source>
        <strain evidence="4 5">HSLHS9</strain>
    </source>
</reference>
<name>A0A5C8ZZS6_9GAMM</name>
<evidence type="ECO:0000313" key="4">
    <source>
        <dbReference type="EMBL" id="TXS94006.1"/>
    </source>
</evidence>
<proteinExistence type="predicted"/>
<evidence type="ECO:0000313" key="5">
    <source>
        <dbReference type="Proteomes" id="UP000321039"/>
    </source>
</evidence>
<sequence>MALQPFRRLAGSLLLACISTVASAADYRLETVSEGLTFPWSVVQLPDGDFLVSERGGRLLRVPSSGGEGRALAGTPPTYVAGQGGYFDVRLHPDYPDNHLVYLSFAEGDPGDNGTAVIRGVLGSAGLEQVEQVLRVADRKDTPQHYAGRMLFLPDGSLLVVTGDGFDYREAAQDRDSELGKVLRILDDGGTPQDNPGVSSSRPKVWTMGHRNAQGLALDADTGRVYLHEHGPRGGDELNELEPGNNYGWPVITYGIDYSGAYVSPYTELQGMVQPLYYWVPSIAPSGMAWYGGDKFPEWHGDLFIGALVDREVRHLQLSDGKVVSERPLFSELGERIRDVYSAPDGYLYLLTDSEAGKLIRVVPVNEPR</sequence>
<dbReference type="InterPro" id="IPR011042">
    <property type="entry name" value="6-blade_b-propeller_TolB-like"/>
</dbReference>
<protein>
    <submittedName>
        <fullName evidence="4">PQQ-dependent sugar dehydrogenase</fullName>
    </submittedName>
</protein>
<dbReference type="Pfam" id="PF07995">
    <property type="entry name" value="GSDH"/>
    <property type="match status" value="1"/>
</dbReference>
<dbReference type="PANTHER" id="PTHR19328">
    <property type="entry name" value="HEDGEHOG-INTERACTING PROTEIN"/>
    <property type="match status" value="1"/>
</dbReference>
<dbReference type="PANTHER" id="PTHR19328:SF75">
    <property type="entry name" value="ALDOSE SUGAR DEHYDROGENASE YLII"/>
    <property type="match status" value="1"/>
</dbReference>
<dbReference type="InterPro" id="IPR011041">
    <property type="entry name" value="Quinoprot_gluc/sorb_DH_b-prop"/>
</dbReference>
<evidence type="ECO:0000256" key="1">
    <source>
        <dbReference type="SAM" id="MobiDB-lite"/>
    </source>
</evidence>
<dbReference type="Gene3D" id="2.120.10.30">
    <property type="entry name" value="TolB, C-terminal domain"/>
    <property type="match status" value="1"/>
</dbReference>
<feature type="compositionally biased region" description="Polar residues" evidence="1">
    <location>
        <begin position="192"/>
        <end position="202"/>
    </location>
</feature>